<accession>W9W9P8</accession>
<dbReference type="InterPro" id="IPR037175">
    <property type="entry name" value="KFase_sf"/>
</dbReference>
<protein>
    <recommendedName>
        <fullName evidence="4">Cyclase</fullName>
    </recommendedName>
</protein>
<evidence type="ECO:0000256" key="1">
    <source>
        <dbReference type="ARBA" id="ARBA00007865"/>
    </source>
</evidence>
<comment type="caution">
    <text evidence="2">The sequence shown here is derived from an EMBL/GenBank/DDBJ whole genome shotgun (WGS) entry which is preliminary data.</text>
</comment>
<dbReference type="GeneID" id="19182774"/>
<dbReference type="GO" id="GO:0004061">
    <property type="term" value="F:arylformamidase activity"/>
    <property type="evidence" value="ECO:0007669"/>
    <property type="project" value="InterPro"/>
</dbReference>
<evidence type="ECO:0000313" key="3">
    <source>
        <dbReference type="Proteomes" id="UP000019473"/>
    </source>
</evidence>
<dbReference type="RefSeq" id="XP_007760389.1">
    <property type="nucleotide sequence ID" value="XM_007762199.1"/>
</dbReference>
<dbReference type="OrthoDB" id="5396at2759"/>
<evidence type="ECO:0000313" key="2">
    <source>
        <dbReference type="EMBL" id="EXJ55279.1"/>
    </source>
</evidence>
<dbReference type="EMBL" id="AMGW01000006">
    <property type="protein sequence ID" value="EXJ55279.1"/>
    <property type="molecule type" value="Genomic_DNA"/>
</dbReference>
<sequence length="326" mass="36655">MAELQLPDYKTLSKRRYGSAPEGSIWGFWDELHGGPDKLGSLNLLTSERVLAAKDEIKTGSRVQLDWSLNNLRHTLHDRQRLEQEIIDYLPIVGVHAHDDVLKFNTQCGSQWDGFGHYGHPTGVYYNAVKHADVKGAPGSLGINHWCERGGIVGRGVLLDYVRYLEDKGLPVPDPTTNHGFTVRDLEAVAQYQKLDFKVGDLLFVRTGFVRWYDNAPDGERQRCMGGEKSTFIGLQGSEEAKEWLWDHHFAALACDTFAFEVNPPTEVVLHETVLPLWGTPIGEMFNLEQLSDMCHQQQRWSFFVTSAPLNVPNGVGSPPNIIAIF</sequence>
<dbReference type="Gene3D" id="3.50.30.50">
    <property type="entry name" value="Putative cyclase"/>
    <property type="match status" value="1"/>
</dbReference>
<dbReference type="PANTHER" id="PTHR34861:SF10">
    <property type="entry name" value="CYCLASE"/>
    <property type="match status" value="1"/>
</dbReference>
<dbReference type="Pfam" id="PF04199">
    <property type="entry name" value="Cyclase"/>
    <property type="match status" value="1"/>
</dbReference>
<comment type="similarity">
    <text evidence="1">Belongs to the Cyclase 1 superfamily.</text>
</comment>
<dbReference type="HOGENOM" id="CLU_030671_1_0_1"/>
<organism evidence="2 3">
    <name type="scientific">Cladophialophora yegresii CBS 114405</name>
    <dbReference type="NCBI Taxonomy" id="1182544"/>
    <lineage>
        <taxon>Eukaryota</taxon>
        <taxon>Fungi</taxon>
        <taxon>Dikarya</taxon>
        <taxon>Ascomycota</taxon>
        <taxon>Pezizomycotina</taxon>
        <taxon>Eurotiomycetes</taxon>
        <taxon>Chaetothyriomycetidae</taxon>
        <taxon>Chaetothyriales</taxon>
        <taxon>Herpotrichiellaceae</taxon>
        <taxon>Cladophialophora</taxon>
    </lineage>
</organism>
<dbReference type="InterPro" id="IPR007325">
    <property type="entry name" value="KFase/CYL"/>
</dbReference>
<evidence type="ECO:0008006" key="4">
    <source>
        <dbReference type="Google" id="ProtNLM"/>
    </source>
</evidence>
<dbReference type="eggNOG" id="ENOG502RXQJ">
    <property type="taxonomic scope" value="Eukaryota"/>
</dbReference>
<name>W9W9P8_9EURO</name>
<proteinExistence type="inferred from homology"/>
<dbReference type="Proteomes" id="UP000019473">
    <property type="component" value="Unassembled WGS sequence"/>
</dbReference>
<dbReference type="VEuPathDB" id="FungiDB:A1O7_08206"/>
<keyword evidence="3" id="KW-1185">Reference proteome</keyword>
<gene>
    <name evidence="2" type="ORF">A1O7_08206</name>
</gene>
<dbReference type="PANTHER" id="PTHR34861">
    <property type="match status" value="1"/>
</dbReference>
<dbReference type="GO" id="GO:0019441">
    <property type="term" value="P:L-tryptophan catabolic process to kynurenine"/>
    <property type="evidence" value="ECO:0007669"/>
    <property type="project" value="InterPro"/>
</dbReference>
<dbReference type="SUPFAM" id="SSF102198">
    <property type="entry name" value="Putative cyclase"/>
    <property type="match status" value="1"/>
</dbReference>
<dbReference type="AlphaFoldDB" id="W9W9P8"/>
<reference evidence="2 3" key="1">
    <citation type="submission" date="2013-03" db="EMBL/GenBank/DDBJ databases">
        <title>The Genome Sequence of Cladophialophora yegresii CBS 114405.</title>
        <authorList>
            <consortium name="The Broad Institute Genomics Platform"/>
            <person name="Cuomo C."/>
            <person name="de Hoog S."/>
            <person name="Gorbushina A."/>
            <person name="Walker B."/>
            <person name="Young S.K."/>
            <person name="Zeng Q."/>
            <person name="Gargeya S."/>
            <person name="Fitzgerald M."/>
            <person name="Haas B."/>
            <person name="Abouelleil A."/>
            <person name="Allen A.W."/>
            <person name="Alvarado L."/>
            <person name="Arachchi H.M."/>
            <person name="Berlin A.M."/>
            <person name="Chapman S.B."/>
            <person name="Gainer-Dewar J."/>
            <person name="Goldberg J."/>
            <person name="Griggs A."/>
            <person name="Gujja S."/>
            <person name="Hansen M."/>
            <person name="Howarth C."/>
            <person name="Imamovic A."/>
            <person name="Ireland A."/>
            <person name="Larimer J."/>
            <person name="McCowan C."/>
            <person name="Murphy C."/>
            <person name="Pearson M."/>
            <person name="Poon T.W."/>
            <person name="Priest M."/>
            <person name="Roberts A."/>
            <person name="Saif S."/>
            <person name="Shea T."/>
            <person name="Sisk P."/>
            <person name="Sykes S."/>
            <person name="Wortman J."/>
            <person name="Nusbaum C."/>
            <person name="Birren B."/>
        </authorList>
    </citation>
    <scope>NUCLEOTIDE SEQUENCE [LARGE SCALE GENOMIC DNA]</scope>
    <source>
        <strain evidence="2 3">CBS 114405</strain>
    </source>
</reference>